<organism evidence="1 2">
    <name type="scientific">Methanosarcina siciliae C2J</name>
    <dbReference type="NCBI Taxonomy" id="1434118"/>
    <lineage>
        <taxon>Archaea</taxon>
        <taxon>Methanobacteriati</taxon>
        <taxon>Methanobacteriota</taxon>
        <taxon>Stenosarchaea group</taxon>
        <taxon>Methanomicrobia</taxon>
        <taxon>Methanosarcinales</taxon>
        <taxon>Methanosarcinaceae</taxon>
        <taxon>Methanosarcina</taxon>
    </lineage>
</organism>
<protein>
    <submittedName>
        <fullName evidence="1">Uncharacterized protein</fullName>
    </submittedName>
</protein>
<evidence type="ECO:0000313" key="1">
    <source>
        <dbReference type="EMBL" id="AKB38038.1"/>
    </source>
</evidence>
<evidence type="ECO:0000313" key="2">
    <source>
        <dbReference type="Proteomes" id="UP000033123"/>
    </source>
</evidence>
<sequence>MKLKDIEIKVMSDEAYGDHLDQLFEDIKAGNTTEKRKTRIIARTPEDVAKILTNERIRLLQMIREKKPESIS</sequence>
<reference evidence="1 2" key="1">
    <citation type="submission" date="2014-07" db="EMBL/GenBank/DDBJ databases">
        <title>Methanogenic archaea and the global carbon cycle.</title>
        <authorList>
            <person name="Henriksen J.R."/>
            <person name="Luke J."/>
            <person name="Reinhart S."/>
            <person name="Benedict M.N."/>
            <person name="Youngblut N.D."/>
            <person name="Metcalf M.E."/>
            <person name="Whitaker R.J."/>
            <person name="Metcalf W.W."/>
        </authorList>
    </citation>
    <scope>NUCLEOTIDE SEQUENCE [LARGE SCALE GENOMIC DNA]</scope>
    <source>
        <strain evidence="1 2">C2J</strain>
    </source>
</reference>
<dbReference type="KEGG" id="msj:MSSAC_3448"/>
<dbReference type="HOGENOM" id="CLU_2712898_0_0_2"/>
<accession>A0A0E3PRI4</accession>
<name>A0A0E3PRI4_9EURY</name>
<dbReference type="PATRIC" id="fig|1434118.4.peg.4442"/>
<dbReference type="GeneID" id="24873139"/>
<dbReference type="AlphaFoldDB" id="A0A0E3PRI4"/>
<proteinExistence type="predicted"/>
<dbReference type="RefSeq" id="WP_048184519.1">
    <property type="nucleotide sequence ID" value="NZ_CP009508.1"/>
</dbReference>
<dbReference type="STRING" id="1434118.MSSAC_3448"/>
<gene>
    <name evidence="1" type="ORF">MSSAC_3448</name>
</gene>
<dbReference type="Proteomes" id="UP000033123">
    <property type="component" value="Chromosome"/>
</dbReference>
<dbReference type="EMBL" id="CP009508">
    <property type="protein sequence ID" value="AKB38038.1"/>
    <property type="molecule type" value="Genomic_DNA"/>
</dbReference>